<name>A0ABR0S707_9HYPO</name>
<reference evidence="6 7" key="1">
    <citation type="submission" date="2024-01" db="EMBL/GenBank/DDBJ databases">
        <title>Complete genome of Cladobotryum mycophilum ATHUM6906.</title>
        <authorList>
            <person name="Christinaki A.C."/>
            <person name="Myridakis A.I."/>
            <person name="Kouvelis V.N."/>
        </authorList>
    </citation>
    <scope>NUCLEOTIDE SEQUENCE [LARGE SCALE GENOMIC DNA]</scope>
    <source>
        <strain evidence="6 7">ATHUM6906</strain>
    </source>
</reference>
<feature type="signal peptide" evidence="5">
    <location>
        <begin position="1"/>
        <end position="21"/>
    </location>
</feature>
<keyword evidence="7" id="KW-1185">Reference proteome</keyword>
<evidence type="ECO:0000256" key="1">
    <source>
        <dbReference type="ARBA" id="ARBA00022441"/>
    </source>
</evidence>
<keyword evidence="1" id="KW-0880">Kelch repeat</keyword>
<keyword evidence="4" id="KW-0472">Membrane</keyword>
<dbReference type="Pfam" id="PF24681">
    <property type="entry name" value="Kelch_KLHDC2_KLHL20_DRC7"/>
    <property type="match status" value="1"/>
</dbReference>
<dbReference type="InterPro" id="IPR015915">
    <property type="entry name" value="Kelch-typ_b-propeller"/>
</dbReference>
<evidence type="ECO:0000256" key="5">
    <source>
        <dbReference type="SAM" id="SignalP"/>
    </source>
</evidence>
<comment type="caution">
    <text evidence="6">The sequence shown here is derived from an EMBL/GenBank/DDBJ whole genome shotgun (WGS) entry which is preliminary data.</text>
</comment>
<keyword evidence="4" id="KW-1133">Transmembrane helix</keyword>
<dbReference type="InterPro" id="IPR011043">
    <property type="entry name" value="Gal_Oxase/kelch_b-propeller"/>
</dbReference>
<feature type="compositionally biased region" description="Basic and acidic residues" evidence="3">
    <location>
        <begin position="772"/>
        <end position="787"/>
    </location>
</feature>
<feature type="chain" id="PRO_5046654600" evidence="5">
    <location>
        <begin position="22"/>
        <end position="787"/>
    </location>
</feature>
<proteinExistence type="predicted"/>
<dbReference type="Gene3D" id="2.120.10.80">
    <property type="entry name" value="Kelch-type beta propeller"/>
    <property type="match status" value="1"/>
</dbReference>
<evidence type="ECO:0000256" key="2">
    <source>
        <dbReference type="ARBA" id="ARBA00022737"/>
    </source>
</evidence>
<feature type="region of interest" description="Disordered" evidence="3">
    <location>
        <begin position="650"/>
        <end position="787"/>
    </location>
</feature>
<dbReference type="Proteomes" id="UP001338125">
    <property type="component" value="Unassembled WGS sequence"/>
</dbReference>
<feature type="compositionally biased region" description="Low complexity" evidence="3">
    <location>
        <begin position="747"/>
        <end position="759"/>
    </location>
</feature>
<evidence type="ECO:0000313" key="6">
    <source>
        <dbReference type="EMBL" id="KAK5987941.1"/>
    </source>
</evidence>
<gene>
    <name evidence="6" type="ORF">PT974_12077</name>
</gene>
<keyword evidence="2" id="KW-0677">Repeat</keyword>
<evidence type="ECO:0000313" key="7">
    <source>
        <dbReference type="Proteomes" id="UP001338125"/>
    </source>
</evidence>
<evidence type="ECO:0000256" key="3">
    <source>
        <dbReference type="SAM" id="MobiDB-lite"/>
    </source>
</evidence>
<organism evidence="6 7">
    <name type="scientific">Cladobotryum mycophilum</name>
    <dbReference type="NCBI Taxonomy" id="491253"/>
    <lineage>
        <taxon>Eukaryota</taxon>
        <taxon>Fungi</taxon>
        <taxon>Dikarya</taxon>
        <taxon>Ascomycota</taxon>
        <taxon>Pezizomycotina</taxon>
        <taxon>Sordariomycetes</taxon>
        <taxon>Hypocreomycetidae</taxon>
        <taxon>Hypocreales</taxon>
        <taxon>Hypocreaceae</taxon>
        <taxon>Cladobotryum</taxon>
    </lineage>
</organism>
<protein>
    <submittedName>
        <fullName evidence="6">Kelch repeat-containing protein</fullName>
    </submittedName>
</protein>
<dbReference type="SUPFAM" id="SSF50965">
    <property type="entry name" value="Galactose oxidase, central domain"/>
    <property type="match status" value="1"/>
</dbReference>
<feature type="transmembrane region" description="Helical" evidence="4">
    <location>
        <begin position="497"/>
        <end position="517"/>
    </location>
</feature>
<dbReference type="EMBL" id="JAVFKD010000016">
    <property type="protein sequence ID" value="KAK5987941.1"/>
    <property type="molecule type" value="Genomic_DNA"/>
</dbReference>
<dbReference type="PANTHER" id="PTHR46228:SF2">
    <property type="entry name" value="KELCH REPEAT PROTEIN (AFU_ORTHOLOGUE AFUA_4G14350)"/>
    <property type="match status" value="1"/>
</dbReference>
<sequence length="787" mass="85802">MHCHRGLSWAAQALLVVQTLAQFNNWDAHQINTSICMWEQPRAALIRDIVYLDGGDISWLPGLDSGQYGAVTDEGDRGTGTSGAWPNFYDGGMLANDAEFFLYGGLPLRLDGQYAPPDADAVLEYQAYQYGANKPAFQPAFHNLKLSDGVTRYITYGAAVNAPSENKAWYFSGLTSPSLGPIYKNPSANGSTRASNISSTLITLDMSTQLSEKWSNTTLPGTVRGRANAEVVWVPVGKQGILVVLGGVTYPEWINSSRKSQNETGSEQLDPEYMSVIDIYDIANNKWYKQPAKNGGPGTIPSARTRGCAVVAPASDFSSFNIYYYGGYDGLHPVDPFYDEVWVLSLPSFTWTRINKGTTVHARSGHKCFTPYPDQMMVFGGNTPNRTCLDKGPVVVFNLTSGVWMESYDPTKYSNYGIPEGIQAIIGGSASGGATVTKPLPSGWAIDALGTVFATQYDRKKITKYWPYAPAAVSTDRPTLPKPHHGDSGLPSWARPVLGVVTALVVITCLSVLYFLWRRRRMLRRQSTTPSTEYRSSRMISWIRGKPMTEKASPSTPSVVSPVSPEGRDAPVFSYISATTDSVAGRYEMPDTPIVELDATNTRSELQDTGLTRPEIHQRYSHWLQARHGQPPSPSEVSFSISGFPLSANPSVHRGVGDGTPRVDSPPLGASFPVAGVSRPPPVPELEEGDIRPLFHGKQSSTPTEADEDRSPDVVSPVDPRGSESIISPPTEDEVPGEDYLATKKGPSPNLSTSSSNQSMRHIVFQMKDKKRSIDNLQSERGHDSGV</sequence>
<evidence type="ECO:0000256" key="4">
    <source>
        <dbReference type="SAM" id="Phobius"/>
    </source>
</evidence>
<dbReference type="PANTHER" id="PTHR46228">
    <property type="entry name" value="KELCH DOMAIN-CONTAINING PROTEIN"/>
    <property type="match status" value="1"/>
</dbReference>
<keyword evidence="5" id="KW-0732">Signal</keyword>
<keyword evidence="4" id="KW-0812">Transmembrane</keyword>
<accession>A0ABR0S707</accession>